<keyword evidence="3 6" id="KW-0812">Transmembrane</keyword>
<sequence length="95" mass="11065">MYLAGHCLDYPVAISTFFGTATIIYTIVDILSLISAVLIFTMLFYYPLRMIINPRYCRIFWRRDIAPYLVKEKRLFTLTWISVVVALIVLMCAAF</sequence>
<keyword evidence="2" id="KW-1003">Cell membrane</keyword>
<evidence type="ECO:0000256" key="2">
    <source>
        <dbReference type="ARBA" id="ARBA00022475"/>
    </source>
</evidence>
<dbReference type="Pfam" id="PF05231">
    <property type="entry name" value="MASE1"/>
    <property type="match status" value="1"/>
</dbReference>
<evidence type="ECO:0000259" key="7">
    <source>
        <dbReference type="Pfam" id="PF05231"/>
    </source>
</evidence>
<feature type="transmembrane region" description="Helical" evidence="6">
    <location>
        <begin position="23"/>
        <end position="46"/>
    </location>
</feature>
<evidence type="ECO:0000313" key="9">
    <source>
        <dbReference type="Proteomes" id="UP000251584"/>
    </source>
</evidence>
<dbReference type="AlphaFoldDB" id="A0A2X2VHC7"/>
<protein>
    <submittedName>
        <fullName evidence="8">Signal transduction protein</fullName>
    </submittedName>
</protein>
<dbReference type="InterPro" id="IPR007895">
    <property type="entry name" value="MASE1"/>
</dbReference>
<dbReference type="EMBL" id="UAVY01000004">
    <property type="protein sequence ID" value="SQB28566.1"/>
    <property type="molecule type" value="Genomic_DNA"/>
</dbReference>
<evidence type="ECO:0000256" key="1">
    <source>
        <dbReference type="ARBA" id="ARBA00004651"/>
    </source>
</evidence>
<gene>
    <name evidence="8" type="ORF">NCTC10786_02445</name>
</gene>
<reference evidence="8 9" key="1">
    <citation type="submission" date="2018-06" db="EMBL/GenBank/DDBJ databases">
        <authorList>
            <consortium name="Pathogen Informatics"/>
            <person name="Doyle S."/>
        </authorList>
    </citation>
    <scope>NUCLEOTIDE SEQUENCE [LARGE SCALE GENOMIC DNA]</scope>
    <source>
        <strain evidence="8 9">NCTC10786</strain>
    </source>
</reference>
<evidence type="ECO:0000256" key="3">
    <source>
        <dbReference type="ARBA" id="ARBA00022692"/>
    </source>
</evidence>
<name>A0A2X2VHC7_CITKO</name>
<keyword evidence="4 6" id="KW-1133">Transmembrane helix</keyword>
<evidence type="ECO:0000256" key="5">
    <source>
        <dbReference type="ARBA" id="ARBA00023136"/>
    </source>
</evidence>
<proteinExistence type="predicted"/>
<evidence type="ECO:0000313" key="8">
    <source>
        <dbReference type="EMBL" id="SQB28566.1"/>
    </source>
</evidence>
<feature type="domain" description="MASE1" evidence="7">
    <location>
        <begin position="1"/>
        <end position="93"/>
    </location>
</feature>
<organism evidence="8 9">
    <name type="scientific">Citrobacter koseri</name>
    <name type="common">Citrobacter diversus</name>
    <dbReference type="NCBI Taxonomy" id="545"/>
    <lineage>
        <taxon>Bacteria</taxon>
        <taxon>Pseudomonadati</taxon>
        <taxon>Pseudomonadota</taxon>
        <taxon>Gammaproteobacteria</taxon>
        <taxon>Enterobacterales</taxon>
        <taxon>Enterobacteriaceae</taxon>
        <taxon>Citrobacter</taxon>
    </lineage>
</organism>
<accession>A0A2X2VHC7</accession>
<dbReference type="Proteomes" id="UP000251584">
    <property type="component" value="Unassembled WGS sequence"/>
</dbReference>
<feature type="transmembrane region" description="Helical" evidence="6">
    <location>
        <begin position="75"/>
        <end position="94"/>
    </location>
</feature>
<comment type="subcellular location">
    <subcellularLocation>
        <location evidence="1">Cell membrane</location>
        <topology evidence="1">Multi-pass membrane protein</topology>
    </subcellularLocation>
</comment>
<evidence type="ECO:0000256" key="6">
    <source>
        <dbReference type="SAM" id="Phobius"/>
    </source>
</evidence>
<keyword evidence="5 6" id="KW-0472">Membrane</keyword>
<evidence type="ECO:0000256" key="4">
    <source>
        <dbReference type="ARBA" id="ARBA00022989"/>
    </source>
</evidence>
<dbReference type="GO" id="GO:0005886">
    <property type="term" value="C:plasma membrane"/>
    <property type="evidence" value="ECO:0007669"/>
    <property type="project" value="UniProtKB-SubCell"/>
</dbReference>